<dbReference type="EnsemblMetazoa" id="G33868.1">
    <property type="protein sequence ID" value="G33868.1:cds"/>
    <property type="gene ID" value="G33868"/>
</dbReference>
<organism evidence="1 2">
    <name type="scientific">Magallana gigas</name>
    <name type="common">Pacific oyster</name>
    <name type="synonym">Crassostrea gigas</name>
    <dbReference type="NCBI Taxonomy" id="29159"/>
    <lineage>
        <taxon>Eukaryota</taxon>
        <taxon>Metazoa</taxon>
        <taxon>Spiralia</taxon>
        <taxon>Lophotrochozoa</taxon>
        <taxon>Mollusca</taxon>
        <taxon>Bivalvia</taxon>
        <taxon>Autobranchia</taxon>
        <taxon>Pteriomorphia</taxon>
        <taxon>Ostreida</taxon>
        <taxon>Ostreoidea</taxon>
        <taxon>Ostreidae</taxon>
        <taxon>Magallana</taxon>
    </lineage>
</organism>
<dbReference type="AlphaFoldDB" id="A0A8W8MLI0"/>
<evidence type="ECO:0000313" key="1">
    <source>
        <dbReference type="EnsemblMetazoa" id="G33868.1:cds"/>
    </source>
</evidence>
<keyword evidence="2" id="KW-1185">Reference proteome</keyword>
<accession>A0A8W8MLI0</accession>
<dbReference type="Proteomes" id="UP000005408">
    <property type="component" value="Unassembled WGS sequence"/>
</dbReference>
<proteinExistence type="predicted"/>
<name>A0A8W8MLI0_MAGGI</name>
<sequence>MRRGTILKQLPDTDKDVLIKKWKDKINLFLSPEVISVGDALELQDGSRVTVRGTVKEVSDVFMSKTSTNRVVRLDQGGCVAIKLWETKSSLSPAVGSTLASNGLSDVDVKGIEESILIPPALLQEFFPTSVFSTRLPLTGIKVGNTIVRIQRQTTLGKTRQKRE</sequence>
<protein>
    <submittedName>
        <fullName evidence="1">Uncharacterized protein</fullName>
    </submittedName>
</protein>
<evidence type="ECO:0000313" key="2">
    <source>
        <dbReference type="Proteomes" id="UP000005408"/>
    </source>
</evidence>
<reference evidence="1" key="1">
    <citation type="submission" date="2022-08" db="UniProtKB">
        <authorList>
            <consortium name="EnsemblMetazoa"/>
        </authorList>
    </citation>
    <scope>IDENTIFICATION</scope>
    <source>
        <strain evidence="1">05x7-T-G4-1.051#20</strain>
    </source>
</reference>